<proteinExistence type="predicted"/>
<dbReference type="Proteomes" id="UP000245626">
    <property type="component" value="Unassembled WGS sequence"/>
</dbReference>
<organism evidence="1 2">
    <name type="scientific">Violaceomyces palustris</name>
    <dbReference type="NCBI Taxonomy" id="1673888"/>
    <lineage>
        <taxon>Eukaryota</taxon>
        <taxon>Fungi</taxon>
        <taxon>Dikarya</taxon>
        <taxon>Basidiomycota</taxon>
        <taxon>Ustilaginomycotina</taxon>
        <taxon>Ustilaginomycetes</taxon>
        <taxon>Violaceomycetales</taxon>
        <taxon>Violaceomycetaceae</taxon>
        <taxon>Violaceomyces</taxon>
    </lineage>
</organism>
<name>A0ACD0NWU5_9BASI</name>
<evidence type="ECO:0000313" key="1">
    <source>
        <dbReference type="EMBL" id="PWN50312.1"/>
    </source>
</evidence>
<sequence>MASRFASSLALRTLRSTTNLPQLASRRYASTATTGNEFVSERQHIKEHAAKSADLWRKLSLYLCIPGSIVLGVYIYGIEAEHLKHVEHAYHENDNQVPERTVYEYNTIRKKGFPWGDGSKSFFHNEKINQAALP</sequence>
<evidence type="ECO:0000313" key="2">
    <source>
        <dbReference type="Proteomes" id="UP000245626"/>
    </source>
</evidence>
<keyword evidence="2" id="KW-1185">Reference proteome</keyword>
<reference evidence="1 2" key="1">
    <citation type="journal article" date="2018" name="Mol. Biol. Evol.">
        <title>Broad Genomic Sampling Reveals a Smut Pathogenic Ancestry of the Fungal Clade Ustilaginomycotina.</title>
        <authorList>
            <person name="Kijpornyongpan T."/>
            <person name="Mondo S.J."/>
            <person name="Barry K."/>
            <person name="Sandor L."/>
            <person name="Lee J."/>
            <person name="Lipzen A."/>
            <person name="Pangilinan J."/>
            <person name="LaButti K."/>
            <person name="Hainaut M."/>
            <person name="Henrissat B."/>
            <person name="Grigoriev I.V."/>
            <person name="Spatafora J.W."/>
            <person name="Aime M.C."/>
        </authorList>
    </citation>
    <scope>NUCLEOTIDE SEQUENCE [LARGE SCALE GENOMIC DNA]</scope>
    <source>
        <strain evidence="1 2">SA 807</strain>
    </source>
</reference>
<gene>
    <name evidence="1" type="ORF">IE53DRAFT_387386</name>
</gene>
<accession>A0ACD0NWU5</accession>
<dbReference type="EMBL" id="KZ819945">
    <property type="protein sequence ID" value="PWN50312.1"/>
    <property type="molecule type" value="Genomic_DNA"/>
</dbReference>
<protein>
    <submittedName>
        <fullName evidence="1">Mitochondrial cytochrome c oxidase subunit VIa</fullName>
    </submittedName>
</protein>